<sequence>MFYLEQLPFYPYLCDSCNKCSEIHELLMDGHQKCKLPLDGIVGFHSIRFATSNAKEMASYLEYSLDCKEIAYRGLETGSVMLASHVVKKNDCVFELINTLGRGDSRPGSKRSRPNTSSSRPGTARSAKAPVTLPVGGSDSTLHDIASAAAQLSQDAQDSSAVDEFVACHGMGVIDVSFEVVDVDAAFERAVFYGATNIRRPAVIGDEHGSVKLAVVGVPDSDLRHTLIQKLDYKGPYLPFYKSSWSLPMCQGGPVPISEIDHCVQNFSWNEMTIYATFYASAFGLHKFWSVDEQDVSTGATALKSIVMASANGKVKMPINEPAKGRMKGQIEEFYEFYNGPGVQHIALKSRDIVQSVKGMRSRGVEFNTISDTYYNDLMERLTKNSIELFESFKELRKYNILVDFDPSTKYKSRDGKTRCHYILQIFTKPLHDRPTLFLEIIQRRHHNGFGKGTFKGLFETIEAQQRLRGTLVPSALM</sequence>
<keyword evidence="13" id="KW-0256">Endoplasmic reticulum</keyword>
<keyword evidence="11" id="KW-0479">Metal-binding</keyword>
<evidence type="ECO:0000259" key="25">
    <source>
        <dbReference type="PROSITE" id="PS51819"/>
    </source>
</evidence>
<dbReference type="GeneID" id="37006203"/>
<keyword evidence="12" id="KW-0677">Repeat</keyword>
<evidence type="ECO:0000256" key="22">
    <source>
        <dbReference type="ARBA" id="ARBA00033727"/>
    </source>
</evidence>
<evidence type="ECO:0000256" key="17">
    <source>
        <dbReference type="ARBA" id="ARBA00023004"/>
    </source>
</evidence>
<evidence type="ECO:0000256" key="11">
    <source>
        <dbReference type="ARBA" id="ARBA00022723"/>
    </source>
</evidence>
<evidence type="ECO:0000256" key="20">
    <source>
        <dbReference type="ARBA" id="ARBA00023232"/>
    </source>
</evidence>
<dbReference type="AlphaFoldDB" id="A0A2V1AUQ5"/>
<dbReference type="CDD" id="cd07250">
    <property type="entry name" value="HPPD_C_like"/>
    <property type="match status" value="1"/>
</dbReference>
<comment type="pathway">
    <text evidence="5">Amino-acid degradation; L-phenylalanine degradation; acetoacetate and fumarate from L-phenylalanine: step 3/6.</text>
</comment>
<protein>
    <recommendedName>
        <fullName evidence="9">4-hydroxyphenylpyruvate dioxygenase</fullName>
        <ecNumber evidence="8">1.13.11.27</ecNumber>
    </recommendedName>
    <alternativeName>
        <fullName evidence="21">4-hydroxyphenylpyruvic acid oxidase</fullName>
    </alternativeName>
</protein>
<evidence type="ECO:0000256" key="24">
    <source>
        <dbReference type="SAM" id="MobiDB-lite"/>
    </source>
</evidence>
<comment type="similarity">
    <text evidence="6">Belongs to the 4HPPD family.</text>
</comment>
<evidence type="ECO:0000256" key="5">
    <source>
        <dbReference type="ARBA" id="ARBA00005162"/>
    </source>
</evidence>
<evidence type="ECO:0000256" key="18">
    <source>
        <dbReference type="ARBA" id="ARBA00023034"/>
    </source>
</evidence>
<evidence type="ECO:0000256" key="10">
    <source>
        <dbReference type="ARBA" id="ARBA00022490"/>
    </source>
</evidence>
<dbReference type="OrthoDB" id="414569at2759"/>
<organism evidence="26 27">
    <name type="scientific">Candidozyma haemuli</name>
    <dbReference type="NCBI Taxonomy" id="45357"/>
    <lineage>
        <taxon>Eukaryota</taxon>
        <taxon>Fungi</taxon>
        <taxon>Dikarya</taxon>
        <taxon>Ascomycota</taxon>
        <taxon>Saccharomycotina</taxon>
        <taxon>Pichiomycetes</taxon>
        <taxon>Metschnikowiaceae</taxon>
        <taxon>Candidozyma</taxon>
    </lineage>
</organism>
<dbReference type="EMBL" id="PKFO01000005">
    <property type="protein sequence ID" value="PVH21877.1"/>
    <property type="molecule type" value="Genomic_DNA"/>
</dbReference>
<dbReference type="VEuPathDB" id="FungiDB:CXQ85_000872"/>
<comment type="function">
    <text evidence="22">Catalyzes the conversion of 4-hydroxyphenylpyruvic acid to homogentisic acid, one of the steps in tyrosine catabolism.</text>
</comment>
<comment type="subcellular location">
    <subcellularLocation>
        <location evidence="4">Cytoplasm</location>
    </subcellularLocation>
    <subcellularLocation>
        <location evidence="3">Endoplasmic reticulum membrane</location>
        <topology evidence="3">Peripheral membrane protein</topology>
    </subcellularLocation>
    <subcellularLocation>
        <location evidence="2">Golgi apparatus membrane</location>
        <topology evidence="2">Peripheral membrane protein</topology>
    </subcellularLocation>
</comment>
<evidence type="ECO:0000313" key="27">
    <source>
        <dbReference type="Proteomes" id="UP000244309"/>
    </source>
</evidence>
<evidence type="ECO:0000256" key="1">
    <source>
        <dbReference type="ARBA" id="ARBA00001962"/>
    </source>
</evidence>
<dbReference type="STRING" id="45357.A0A2V1AUQ5"/>
<dbReference type="FunFam" id="3.10.180.10:FF:000022">
    <property type="entry name" value="4-hydroxyphenylpyruvate dioxygenase"/>
    <property type="match status" value="1"/>
</dbReference>
<evidence type="ECO:0000256" key="23">
    <source>
        <dbReference type="ARBA" id="ARBA00048047"/>
    </source>
</evidence>
<dbReference type="UniPathway" id="UPA00139">
    <property type="reaction ID" value="UER00362"/>
</dbReference>
<dbReference type="SUPFAM" id="SSF54593">
    <property type="entry name" value="Glyoxalase/Bleomycin resistance protein/Dihydroxybiphenyl dioxygenase"/>
    <property type="match status" value="2"/>
</dbReference>
<reference evidence="26 27" key="1">
    <citation type="submission" date="2017-12" db="EMBL/GenBank/DDBJ databases">
        <title>Genome Sequence of a Multidrug-Resistant Candida haemulonii Isolate from a Patient with Chronic Leg Ulcers in Israel.</title>
        <authorList>
            <person name="Chow N.A."/>
            <person name="Gade L."/>
            <person name="Batra D."/>
            <person name="Rowe L.A."/>
            <person name="Ben-Ami R."/>
            <person name="Loparev V.N."/>
            <person name="Litvintseva A.P."/>
        </authorList>
    </citation>
    <scope>NUCLEOTIDE SEQUENCE [LARGE SCALE GENOMIC DNA]</scope>
    <source>
        <strain evidence="26 27">B11899</strain>
    </source>
</reference>
<dbReference type="GO" id="GO:0000139">
    <property type="term" value="C:Golgi membrane"/>
    <property type="evidence" value="ECO:0007669"/>
    <property type="project" value="UniProtKB-SubCell"/>
</dbReference>
<evidence type="ECO:0000256" key="8">
    <source>
        <dbReference type="ARBA" id="ARBA00013222"/>
    </source>
</evidence>
<keyword evidence="27" id="KW-1185">Reference proteome</keyword>
<gene>
    <name evidence="26" type="ORF">CXQ85_000872</name>
</gene>
<proteinExistence type="inferred from homology"/>
<keyword evidence="15 26" id="KW-0223">Dioxygenase</keyword>
<dbReference type="GO" id="GO:0006572">
    <property type="term" value="P:L-tyrosine catabolic process"/>
    <property type="evidence" value="ECO:0007669"/>
    <property type="project" value="UniProtKB-KW"/>
</dbReference>
<dbReference type="EC" id="1.13.11.27" evidence="8"/>
<keyword evidence="18" id="KW-0333">Golgi apparatus</keyword>
<evidence type="ECO:0000256" key="19">
    <source>
        <dbReference type="ARBA" id="ARBA00023136"/>
    </source>
</evidence>
<dbReference type="InterPro" id="IPR005956">
    <property type="entry name" value="4OHPhenylPyrv_dOase"/>
</dbReference>
<dbReference type="RefSeq" id="XP_025342817.1">
    <property type="nucleotide sequence ID" value="XM_025484602.1"/>
</dbReference>
<evidence type="ECO:0000256" key="7">
    <source>
        <dbReference type="ARBA" id="ARBA00011738"/>
    </source>
</evidence>
<dbReference type="GO" id="GO:0046872">
    <property type="term" value="F:metal ion binding"/>
    <property type="evidence" value="ECO:0007669"/>
    <property type="project" value="UniProtKB-KW"/>
</dbReference>
<evidence type="ECO:0000256" key="13">
    <source>
        <dbReference type="ARBA" id="ARBA00022824"/>
    </source>
</evidence>
<accession>A0A2V1AUQ5</accession>
<keyword evidence="26" id="KW-0670">Pyruvate</keyword>
<dbReference type="InterPro" id="IPR041736">
    <property type="entry name" value="4OHPhenylPyrv_dOase_N"/>
</dbReference>
<dbReference type="GO" id="GO:0042802">
    <property type="term" value="F:identical protein binding"/>
    <property type="evidence" value="ECO:0007669"/>
    <property type="project" value="UniProtKB-ARBA"/>
</dbReference>
<dbReference type="GO" id="GO:0005789">
    <property type="term" value="C:endoplasmic reticulum membrane"/>
    <property type="evidence" value="ECO:0007669"/>
    <property type="project" value="UniProtKB-SubCell"/>
</dbReference>
<keyword evidence="19" id="KW-0472">Membrane</keyword>
<comment type="subunit">
    <text evidence="7">Homodimer.</text>
</comment>
<feature type="region of interest" description="Disordered" evidence="24">
    <location>
        <begin position="103"/>
        <end position="136"/>
    </location>
</feature>
<keyword evidence="14" id="KW-0828">Tyrosine catabolism</keyword>
<evidence type="ECO:0000256" key="3">
    <source>
        <dbReference type="ARBA" id="ARBA00004406"/>
    </source>
</evidence>
<dbReference type="CDD" id="cd08342">
    <property type="entry name" value="HPPD_N_like"/>
    <property type="match status" value="1"/>
</dbReference>
<dbReference type="PANTHER" id="PTHR11959">
    <property type="entry name" value="4-HYDROXYPHENYLPYRUVATE DIOXYGENASE"/>
    <property type="match status" value="1"/>
</dbReference>
<feature type="domain" description="VOC" evidence="25">
    <location>
        <begin position="259"/>
        <end position="395"/>
    </location>
</feature>
<keyword evidence="17" id="KW-0408">Iron</keyword>
<dbReference type="InterPro" id="IPR029068">
    <property type="entry name" value="Glyas_Bleomycin-R_OHBP_Dase"/>
</dbReference>
<feature type="domain" description="VOC" evidence="25">
    <location>
        <begin position="43"/>
        <end position="230"/>
    </location>
</feature>
<dbReference type="InterPro" id="IPR041735">
    <property type="entry name" value="4OHPhenylPyrv_dOase_C"/>
</dbReference>
<comment type="cofactor">
    <cofactor evidence="1">
        <name>Fe cation</name>
        <dbReference type="ChEBI" id="CHEBI:24875"/>
    </cofactor>
</comment>
<evidence type="ECO:0000256" key="21">
    <source>
        <dbReference type="ARBA" id="ARBA00029786"/>
    </source>
</evidence>
<dbReference type="InterPro" id="IPR037523">
    <property type="entry name" value="VOC_core"/>
</dbReference>
<evidence type="ECO:0000256" key="16">
    <source>
        <dbReference type="ARBA" id="ARBA00023002"/>
    </source>
</evidence>
<dbReference type="InterPro" id="IPR004360">
    <property type="entry name" value="Glyas_Fos-R_dOase_dom"/>
</dbReference>
<dbReference type="GO" id="GO:0006559">
    <property type="term" value="P:L-phenylalanine catabolic process"/>
    <property type="evidence" value="ECO:0007669"/>
    <property type="project" value="UniProtKB-UniPathway"/>
</dbReference>
<keyword evidence="16" id="KW-0560">Oxidoreductase</keyword>
<evidence type="ECO:0000256" key="9">
    <source>
        <dbReference type="ARBA" id="ARBA00018452"/>
    </source>
</evidence>
<keyword evidence="10" id="KW-0963">Cytoplasm</keyword>
<evidence type="ECO:0000313" key="26">
    <source>
        <dbReference type="EMBL" id="PVH21877.1"/>
    </source>
</evidence>
<evidence type="ECO:0000256" key="2">
    <source>
        <dbReference type="ARBA" id="ARBA00004395"/>
    </source>
</evidence>
<dbReference type="PANTHER" id="PTHR11959:SF1">
    <property type="entry name" value="4-HYDROXYPHENYLPYRUVATE DIOXYGENASE"/>
    <property type="match status" value="1"/>
</dbReference>
<evidence type="ECO:0000256" key="14">
    <source>
        <dbReference type="ARBA" id="ARBA00022878"/>
    </source>
</evidence>
<evidence type="ECO:0000256" key="15">
    <source>
        <dbReference type="ARBA" id="ARBA00022964"/>
    </source>
</evidence>
<dbReference type="NCBIfam" id="TIGR01263">
    <property type="entry name" value="4HPPD"/>
    <property type="match status" value="1"/>
</dbReference>
<dbReference type="GO" id="GO:0003868">
    <property type="term" value="F:4-hydroxyphenylpyruvate dioxygenase activity"/>
    <property type="evidence" value="ECO:0007669"/>
    <property type="project" value="UniProtKB-EC"/>
</dbReference>
<evidence type="ECO:0000256" key="4">
    <source>
        <dbReference type="ARBA" id="ARBA00004496"/>
    </source>
</evidence>
<dbReference type="Pfam" id="PF00903">
    <property type="entry name" value="Glyoxalase"/>
    <property type="match status" value="1"/>
</dbReference>
<dbReference type="PROSITE" id="PS51819">
    <property type="entry name" value="VOC"/>
    <property type="match status" value="2"/>
</dbReference>
<evidence type="ECO:0000256" key="12">
    <source>
        <dbReference type="ARBA" id="ARBA00022737"/>
    </source>
</evidence>
<comment type="caution">
    <text evidence="26">The sequence shown here is derived from an EMBL/GenBank/DDBJ whole genome shotgun (WGS) entry which is preliminary data.</text>
</comment>
<name>A0A2V1AUQ5_9ASCO</name>
<comment type="catalytic activity">
    <reaction evidence="23">
        <text>3-(4-hydroxyphenyl)pyruvate + O2 = homogentisate + CO2</text>
        <dbReference type="Rhea" id="RHEA:16189"/>
        <dbReference type="ChEBI" id="CHEBI:15379"/>
        <dbReference type="ChEBI" id="CHEBI:16169"/>
        <dbReference type="ChEBI" id="CHEBI:16526"/>
        <dbReference type="ChEBI" id="CHEBI:36242"/>
        <dbReference type="EC" id="1.13.11.27"/>
    </reaction>
    <physiologicalReaction direction="left-to-right" evidence="23">
        <dbReference type="Rhea" id="RHEA:16190"/>
    </physiologicalReaction>
</comment>
<dbReference type="Proteomes" id="UP000244309">
    <property type="component" value="Unassembled WGS sequence"/>
</dbReference>
<evidence type="ECO:0000256" key="6">
    <source>
        <dbReference type="ARBA" id="ARBA00005877"/>
    </source>
</evidence>
<keyword evidence="20" id="KW-0585">Phenylalanine catabolism</keyword>
<dbReference type="Gene3D" id="3.10.180.10">
    <property type="entry name" value="2,3-Dihydroxybiphenyl 1,2-Dioxygenase, domain 1"/>
    <property type="match status" value="2"/>
</dbReference>